<accession>A0A3A2ZHV0</accession>
<gene>
    <name evidence="3" type="ORF">PHISCL_08753</name>
</gene>
<comment type="caution">
    <text evidence="3">The sequence shown here is derived from an EMBL/GenBank/DDBJ whole genome shotgun (WGS) entry which is preliminary data.</text>
</comment>
<feature type="coiled-coil region" evidence="1">
    <location>
        <begin position="48"/>
        <end position="82"/>
    </location>
</feature>
<evidence type="ECO:0000313" key="3">
    <source>
        <dbReference type="EMBL" id="RJE18904.1"/>
    </source>
</evidence>
<protein>
    <recommendedName>
        <fullName evidence="5">C2H2-type domain-containing protein</fullName>
    </recommendedName>
</protein>
<feature type="region of interest" description="Disordered" evidence="2">
    <location>
        <begin position="155"/>
        <end position="181"/>
    </location>
</feature>
<keyword evidence="1" id="KW-0175">Coiled coil</keyword>
<dbReference type="PANTHER" id="PTHR37535:SF2">
    <property type="entry name" value="FINGER DOMAIN PROTEIN, PUTATIVE (AFU_ORTHOLOGUE AFUA_6G09300)-RELATED"/>
    <property type="match status" value="1"/>
</dbReference>
<evidence type="ECO:0000256" key="1">
    <source>
        <dbReference type="SAM" id="Coils"/>
    </source>
</evidence>
<dbReference type="Pfam" id="PF11917">
    <property type="entry name" value="DUF3435"/>
    <property type="match status" value="1"/>
</dbReference>
<reference evidence="4" key="1">
    <citation type="submission" date="2017-02" db="EMBL/GenBank/DDBJ databases">
        <authorList>
            <person name="Tafer H."/>
            <person name="Lopandic K."/>
        </authorList>
    </citation>
    <scope>NUCLEOTIDE SEQUENCE [LARGE SCALE GENOMIC DNA]</scope>
    <source>
        <strain evidence="4">CBS 366.77</strain>
    </source>
</reference>
<evidence type="ECO:0000256" key="2">
    <source>
        <dbReference type="SAM" id="MobiDB-lite"/>
    </source>
</evidence>
<dbReference type="PANTHER" id="PTHR37535">
    <property type="entry name" value="FLUG DOMAIN PROTEIN"/>
    <property type="match status" value="1"/>
</dbReference>
<dbReference type="EMBL" id="MVGC01000475">
    <property type="protein sequence ID" value="RJE18904.1"/>
    <property type="molecule type" value="Genomic_DNA"/>
</dbReference>
<dbReference type="AlphaFoldDB" id="A0A3A2ZHV0"/>
<proteinExistence type="predicted"/>
<name>A0A3A2ZHV0_9EURO</name>
<dbReference type="InterPro" id="IPR021842">
    <property type="entry name" value="DUF3435"/>
</dbReference>
<dbReference type="Proteomes" id="UP000266188">
    <property type="component" value="Unassembled WGS sequence"/>
</dbReference>
<dbReference type="STRING" id="2070753.A0A3A2ZHV0"/>
<organism evidence="3 4">
    <name type="scientific">Aspergillus sclerotialis</name>
    <dbReference type="NCBI Taxonomy" id="2070753"/>
    <lineage>
        <taxon>Eukaryota</taxon>
        <taxon>Fungi</taxon>
        <taxon>Dikarya</taxon>
        <taxon>Ascomycota</taxon>
        <taxon>Pezizomycotina</taxon>
        <taxon>Eurotiomycetes</taxon>
        <taxon>Eurotiomycetidae</taxon>
        <taxon>Eurotiales</taxon>
        <taxon>Aspergillaceae</taxon>
        <taxon>Aspergillus</taxon>
        <taxon>Aspergillus subgen. Polypaecilum</taxon>
    </lineage>
</organism>
<dbReference type="OrthoDB" id="3544487at2759"/>
<sequence>MVLKHHRPYKLSPKESKSLNELPVAKLDRANIACQAAFGHLNDGAVPKHHLRAKLEHLQDRTMEAKRRYNKAVRELRNKKNKQPVIDLERQLVGKLVDSKVMGTLKHKGFMPSQHLIVIDATLTMPSATLEAEYQRRINAINAITAFCPVEEGRPTPRPVQSCRRPMSDDDESYPPAKRQQRLSEDYTDFSLRQAMETVRIKSENERPTVCFLCLGNPNLPLNERIAKHATPGSLTRHFLRKHVNRPWPARGVECNVCGIELFERKADLLNHAERCHGTVV</sequence>
<evidence type="ECO:0008006" key="5">
    <source>
        <dbReference type="Google" id="ProtNLM"/>
    </source>
</evidence>
<evidence type="ECO:0000313" key="4">
    <source>
        <dbReference type="Proteomes" id="UP000266188"/>
    </source>
</evidence>
<keyword evidence="4" id="KW-1185">Reference proteome</keyword>